<keyword evidence="1" id="KW-1133">Transmembrane helix</keyword>
<dbReference type="CDD" id="cd01948">
    <property type="entry name" value="EAL"/>
    <property type="match status" value="1"/>
</dbReference>
<dbReference type="PANTHER" id="PTHR33121">
    <property type="entry name" value="CYCLIC DI-GMP PHOSPHODIESTERASE PDEF"/>
    <property type="match status" value="1"/>
</dbReference>
<dbReference type="Pfam" id="PF05226">
    <property type="entry name" value="CHASE2"/>
    <property type="match status" value="1"/>
</dbReference>
<feature type="domain" description="EAL" evidence="2">
    <location>
        <begin position="510"/>
        <end position="763"/>
    </location>
</feature>
<dbReference type="SMART" id="SM00052">
    <property type="entry name" value="EAL"/>
    <property type="match status" value="1"/>
</dbReference>
<keyword evidence="6" id="KW-1185">Reference proteome</keyword>
<dbReference type="SUPFAM" id="SSF141868">
    <property type="entry name" value="EAL domain-like"/>
    <property type="match status" value="1"/>
</dbReference>
<evidence type="ECO:0000313" key="5">
    <source>
        <dbReference type="Proteomes" id="UP000275727"/>
    </source>
</evidence>
<dbReference type="PANTHER" id="PTHR33121:SF79">
    <property type="entry name" value="CYCLIC DI-GMP PHOSPHODIESTERASE PDED-RELATED"/>
    <property type="match status" value="1"/>
</dbReference>
<evidence type="ECO:0000313" key="4">
    <source>
        <dbReference type="EMBL" id="RKS88875.1"/>
    </source>
</evidence>
<feature type="transmembrane region" description="Helical" evidence="1">
    <location>
        <begin position="320"/>
        <end position="340"/>
    </location>
</feature>
<evidence type="ECO:0000313" key="3">
    <source>
        <dbReference type="EMBL" id="BBE32630.1"/>
    </source>
</evidence>
<dbReference type="GO" id="GO:0071111">
    <property type="term" value="F:cyclic-guanylate-specific phosphodiesterase activity"/>
    <property type="evidence" value="ECO:0007669"/>
    <property type="project" value="InterPro"/>
</dbReference>
<evidence type="ECO:0000259" key="2">
    <source>
        <dbReference type="PROSITE" id="PS50883"/>
    </source>
</evidence>
<dbReference type="InterPro" id="IPR007890">
    <property type="entry name" value="CHASE2"/>
</dbReference>
<evidence type="ECO:0000313" key="6">
    <source>
        <dbReference type="Proteomes" id="UP000276029"/>
    </source>
</evidence>
<dbReference type="InterPro" id="IPR035919">
    <property type="entry name" value="EAL_sf"/>
</dbReference>
<reference evidence="4 6" key="2">
    <citation type="submission" date="2018-10" db="EMBL/GenBank/DDBJ databases">
        <title>Genomic Encyclopedia of Type Strains, Phase IV (KMG-IV): sequencing the most valuable type-strain genomes for metagenomic binning, comparative biology and taxonomic classification.</title>
        <authorList>
            <person name="Goeker M."/>
        </authorList>
    </citation>
    <scope>NUCLEOTIDE SEQUENCE [LARGE SCALE GENOMIC DNA]</scope>
    <source>
        <strain evidence="4 6">DSM 19791</strain>
    </source>
</reference>
<gene>
    <name evidence="4" type="ORF">DFR51_2086</name>
    <name evidence="3" type="ORF">SmB9_02880</name>
</gene>
<organism evidence="3 5">
    <name type="scientific">Sphingosinicella microcystinivorans</name>
    <dbReference type="NCBI Taxonomy" id="335406"/>
    <lineage>
        <taxon>Bacteria</taxon>
        <taxon>Pseudomonadati</taxon>
        <taxon>Pseudomonadota</taxon>
        <taxon>Alphaproteobacteria</taxon>
        <taxon>Sphingomonadales</taxon>
        <taxon>Sphingosinicellaceae</taxon>
        <taxon>Sphingosinicella</taxon>
    </lineage>
</organism>
<dbReference type="Pfam" id="PF00563">
    <property type="entry name" value="EAL"/>
    <property type="match status" value="1"/>
</dbReference>
<evidence type="ECO:0000256" key="1">
    <source>
        <dbReference type="SAM" id="Phobius"/>
    </source>
</evidence>
<dbReference type="PROSITE" id="PS50883">
    <property type="entry name" value="EAL"/>
    <property type="match status" value="1"/>
</dbReference>
<proteinExistence type="predicted"/>
<feature type="transmembrane region" description="Helical" evidence="1">
    <location>
        <begin position="298"/>
        <end position="315"/>
    </location>
</feature>
<dbReference type="EMBL" id="AP018711">
    <property type="protein sequence ID" value="BBE32630.1"/>
    <property type="molecule type" value="Genomic_DNA"/>
</dbReference>
<dbReference type="Proteomes" id="UP000275727">
    <property type="component" value="Chromosome"/>
</dbReference>
<sequence length="769" mass="83866">MPLSRALEPLTVLAQKRKPLLWLMLVSGLMGIAAFMEPVDLALLTLRNKIRAQPVSGEVVVVGVDDEAIATTGPWPWNRARLAALTDRLFESGADRVFFDLYLPPLEPKGDRAFAEVIDRHPGAVFLASTNDYAADGKARVLEPSSLGDTAEVVSTMKFLRYWNGVPDLAYRQVIGDRVRRSMETAIAGIDGRLGEKFPIDYSYTLASIPYASAADVITGRSELDVKGRTVVVGLNSKTLSTRLAVPGQGHATSVFVTVLGAETLKAGRPAVLGWWPLWMLAVAVSTALLYGSNRLKWMLGVPGLSMLVVLPLVLEHAHVFVEVAPALLLAVGSLVVFAWQQVLERRRELGLVHPVSGLPTVNAMLRREDLISSELLIAARVRRFADIVSTLPPDFEHELTKLIAARLSIGTTGAQLWHGDDGNFVWLTNAAELELVVDQFKAMQLIFRSPIKVAERSYDVDVAFGIDRETALPMSHRLASALAAAHAASEEGVCWMVHDPATAKAKEWKLSLLGELDDALEAGHIWVAYQPQLDLRTAVISGAEALVRWTHPVRGPISPMDFVEIAERNGRIGKVTAFVLDRAGAVTRDVLRRNPAFRMSVNLSPSELSSSMIVDVVRSVLARYQIPPDALVLEITETAAIAEGQAALATLNELRMLGIGIAIDDYGTGMSTLEYLRKIPATELKIDRRFTNALLDGPADRAVMVSTIELAHILGLEVVAEGIETPEQLFALAQIRCDRGQGYHIARPMEDSDLKEMIAYPAKVKANG</sequence>
<accession>A0AAD1D2Z4</accession>
<dbReference type="KEGG" id="smic:SmB9_02880"/>
<feature type="transmembrane region" description="Helical" evidence="1">
    <location>
        <begin position="273"/>
        <end position="292"/>
    </location>
</feature>
<reference evidence="3 5" key="1">
    <citation type="submission" date="2018-06" db="EMBL/GenBank/DDBJ databases">
        <title>Complete Genome Sequence of the Microcystin-Degrading Bacterium Sphingosinicella microcystinivorans Strain B-9.</title>
        <authorList>
            <person name="Jin H."/>
            <person name="Nishizawa T."/>
            <person name="Guo Y."/>
            <person name="Nishizawa A."/>
            <person name="Park H."/>
            <person name="Kato H."/>
            <person name="Tsuji K."/>
            <person name="Harada K."/>
        </authorList>
    </citation>
    <scope>NUCLEOTIDE SEQUENCE [LARGE SCALE GENOMIC DNA]</scope>
    <source>
        <strain evidence="3 5">B9</strain>
    </source>
</reference>
<dbReference type="InterPro" id="IPR050706">
    <property type="entry name" value="Cyclic-di-GMP_PDE-like"/>
</dbReference>
<dbReference type="SMART" id="SM01080">
    <property type="entry name" value="CHASE2"/>
    <property type="match status" value="1"/>
</dbReference>
<keyword evidence="1" id="KW-0472">Membrane</keyword>
<name>A0AAD1D2Z4_SPHMI</name>
<keyword evidence="1" id="KW-0812">Transmembrane</keyword>
<dbReference type="Gene3D" id="3.20.20.450">
    <property type="entry name" value="EAL domain"/>
    <property type="match status" value="1"/>
</dbReference>
<feature type="transmembrane region" description="Helical" evidence="1">
    <location>
        <begin position="20"/>
        <end position="44"/>
    </location>
</feature>
<dbReference type="InterPro" id="IPR001633">
    <property type="entry name" value="EAL_dom"/>
</dbReference>
<dbReference type="AlphaFoldDB" id="A0AAD1D2Z4"/>
<dbReference type="EMBL" id="RBWX01000008">
    <property type="protein sequence ID" value="RKS88875.1"/>
    <property type="molecule type" value="Genomic_DNA"/>
</dbReference>
<protein>
    <submittedName>
        <fullName evidence="4">Diguanylate phosphodiesterase</fullName>
    </submittedName>
</protein>
<dbReference type="Proteomes" id="UP000276029">
    <property type="component" value="Unassembled WGS sequence"/>
</dbReference>
<dbReference type="RefSeq" id="WP_121050707.1">
    <property type="nucleotide sequence ID" value="NZ_AP018711.1"/>
</dbReference>